<organism evidence="3 4">
    <name type="scientific">Tribonema minus</name>
    <dbReference type="NCBI Taxonomy" id="303371"/>
    <lineage>
        <taxon>Eukaryota</taxon>
        <taxon>Sar</taxon>
        <taxon>Stramenopiles</taxon>
        <taxon>Ochrophyta</taxon>
        <taxon>PX clade</taxon>
        <taxon>Xanthophyceae</taxon>
        <taxon>Tribonematales</taxon>
        <taxon>Tribonemataceae</taxon>
        <taxon>Tribonema</taxon>
    </lineage>
</organism>
<dbReference type="PROSITE" id="PS51450">
    <property type="entry name" value="LRR"/>
    <property type="match status" value="2"/>
</dbReference>
<dbReference type="SUPFAM" id="SSF52058">
    <property type="entry name" value="L domain-like"/>
    <property type="match status" value="1"/>
</dbReference>
<dbReference type="OrthoDB" id="1668230at2759"/>
<dbReference type="InterPro" id="IPR032675">
    <property type="entry name" value="LRR_dom_sf"/>
</dbReference>
<dbReference type="PRINTS" id="PR00019">
    <property type="entry name" value="LEURICHRPT"/>
</dbReference>
<evidence type="ECO:0000313" key="4">
    <source>
        <dbReference type="Proteomes" id="UP000664859"/>
    </source>
</evidence>
<dbReference type="SMART" id="SM00369">
    <property type="entry name" value="LRR_TYP"/>
    <property type="match status" value="4"/>
</dbReference>
<dbReference type="AlphaFoldDB" id="A0A835YKW5"/>
<keyword evidence="4" id="KW-1185">Reference proteome</keyword>
<protein>
    <submittedName>
        <fullName evidence="3">Uncharacterized protein</fullName>
    </submittedName>
</protein>
<comment type="caution">
    <text evidence="3">The sequence shown here is derived from an EMBL/GenBank/DDBJ whole genome shotgun (WGS) entry which is preliminary data.</text>
</comment>
<dbReference type="EMBL" id="JAFCMP010000549">
    <property type="protein sequence ID" value="KAG5175475.1"/>
    <property type="molecule type" value="Genomic_DNA"/>
</dbReference>
<dbReference type="Gene3D" id="3.80.10.10">
    <property type="entry name" value="Ribonuclease Inhibitor"/>
    <property type="match status" value="1"/>
</dbReference>
<accession>A0A835YKW5</accession>
<dbReference type="InterPro" id="IPR050836">
    <property type="entry name" value="SDS22/Internalin_LRR"/>
</dbReference>
<dbReference type="PANTHER" id="PTHR46652:SF3">
    <property type="entry name" value="LEUCINE-RICH REPEAT-CONTAINING PROTEIN 9"/>
    <property type="match status" value="1"/>
</dbReference>
<keyword evidence="2" id="KW-0677">Repeat</keyword>
<evidence type="ECO:0000256" key="1">
    <source>
        <dbReference type="ARBA" id="ARBA00022614"/>
    </source>
</evidence>
<gene>
    <name evidence="3" type="ORF">JKP88DRAFT_133730</name>
</gene>
<keyword evidence="1" id="KW-0433">Leucine-rich repeat</keyword>
<evidence type="ECO:0000313" key="3">
    <source>
        <dbReference type="EMBL" id="KAG5175475.1"/>
    </source>
</evidence>
<dbReference type="InterPro" id="IPR003591">
    <property type="entry name" value="Leu-rich_rpt_typical-subtyp"/>
</dbReference>
<sequence>RDNMLTSLSGVSSLRHLQSLNACNNSITSIDDTWDLPGASDSSSLTCLDLSENNLQTLDGLCSPALARLRCLSVRHNELCTLPPTFGDLDVLEELDVSENAITSVAATYKMQHLRVLNCEHN</sequence>
<dbReference type="Proteomes" id="UP000664859">
    <property type="component" value="Unassembled WGS sequence"/>
</dbReference>
<proteinExistence type="predicted"/>
<feature type="non-terminal residue" evidence="3">
    <location>
        <position position="122"/>
    </location>
</feature>
<evidence type="ECO:0000256" key="2">
    <source>
        <dbReference type="ARBA" id="ARBA00022737"/>
    </source>
</evidence>
<dbReference type="PANTHER" id="PTHR46652">
    <property type="entry name" value="LEUCINE-RICH REPEAT AND IQ DOMAIN-CONTAINING PROTEIN 1-RELATED"/>
    <property type="match status" value="1"/>
</dbReference>
<dbReference type="Pfam" id="PF13855">
    <property type="entry name" value="LRR_8"/>
    <property type="match status" value="1"/>
</dbReference>
<name>A0A835YKW5_9STRA</name>
<dbReference type="InterPro" id="IPR001611">
    <property type="entry name" value="Leu-rich_rpt"/>
</dbReference>
<reference evidence="3" key="1">
    <citation type="submission" date="2021-02" db="EMBL/GenBank/DDBJ databases">
        <title>First Annotated Genome of the Yellow-green Alga Tribonema minus.</title>
        <authorList>
            <person name="Mahan K.M."/>
        </authorList>
    </citation>
    <scope>NUCLEOTIDE SEQUENCE</scope>
    <source>
        <strain evidence="3">UTEX B ZZ1240</strain>
    </source>
</reference>
<feature type="non-terminal residue" evidence="3">
    <location>
        <position position="1"/>
    </location>
</feature>